<sequence length="59" mass="6339">MKALKREPAVRTARWGRSKAMDRMAEVRLLAHVTQDEARALGAALVGADRAEPPVGGTV</sequence>
<proteinExistence type="predicted"/>
<gene>
    <name evidence="1" type="ORF">SCMC78_00190</name>
</gene>
<dbReference type="AlphaFoldDB" id="A0AB33KCJ2"/>
<accession>A0AB33KCJ2</accession>
<evidence type="ECO:0000313" key="1">
    <source>
        <dbReference type="EMBL" id="BFP50212.1"/>
    </source>
</evidence>
<organism evidence="1">
    <name type="scientific">Streptomyces sp. CMC78</name>
    <dbReference type="NCBI Taxonomy" id="3231512"/>
    <lineage>
        <taxon>Bacteria</taxon>
        <taxon>Bacillati</taxon>
        <taxon>Actinomycetota</taxon>
        <taxon>Actinomycetes</taxon>
        <taxon>Kitasatosporales</taxon>
        <taxon>Streptomycetaceae</taxon>
        <taxon>Streptomyces</taxon>
    </lineage>
</organism>
<name>A0AB33KCJ2_9ACTN</name>
<dbReference type="EMBL" id="AP035884">
    <property type="protein sequence ID" value="BFP50212.1"/>
    <property type="molecule type" value="Genomic_DNA"/>
</dbReference>
<reference evidence="1" key="1">
    <citation type="submission" date="2024-07" db="EMBL/GenBank/DDBJ databases">
        <title>Complete genome sequences of cellulolytic bacteria, Kitasatospora sp. CMC57 and Streptomyces sp. CMC78, isolated from Japanese agricultural soil.</title>
        <authorList>
            <person name="Hashimoto T."/>
            <person name="Ito M."/>
            <person name="Iwamoto M."/>
            <person name="Fukahori D."/>
            <person name="Shoda T."/>
            <person name="Sakoda M."/>
            <person name="Morohoshi T."/>
            <person name="Mitsuboshi M."/>
            <person name="Nishizawa T."/>
        </authorList>
    </citation>
    <scope>NUCLEOTIDE SEQUENCE</scope>
    <source>
        <strain evidence="1">CMC78</strain>
    </source>
</reference>
<protein>
    <submittedName>
        <fullName evidence="1">Uncharacterized protein</fullName>
    </submittedName>
</protein>
<dbReference type="KEGG" id="stcm:SCMC78_00190"/>